<evidence type="ECO:0000256" key="1">
    <source>
        <dbReference type="ARBA" id="ARBA00004635"/>
    </source>
</evidence>
<evidence type="ECO:0000256" key="5">
    <source>
        <dbReference type="ARBA" id="ARBA00023136"/>
    </source>
</evidence>
<keyword evidence="6" id="KW-0564">Palmitate</keyword>
<gene>
    <name evidence="10" type="ORF">ACFFSY_15440</name>
</gene>
<dbReference type="PANTHER" id="PTHR35789:SF1">
    <property type="entry name" value="SPORE GERMINATION PROTEIN B3"/>
    <property type="match status" value="1"/>
</dbReference>
<dbReference type="InterPro" id="IPR057336">
    <property type="entry name" value="GerAC_N"/>
</dbReference>
<evidence type="ECO:0000256" key="3">
    <source>
        <dbReference type="ARBA" id="ARBA00022544"/>
    </source>
</evidence>
<dbReference type="InterPro" id="IPR038501">
    <property type="entry name" value="Spore_GerAC_C_sf"/>
</dbReference>
<comment type="caution">
    <text evidence="10">The sequence shown here is derived from an EMBL/GenBank/DDBJ whole genome shotgun (WGS) entry which is preliminary data.</text>
</comment>
<sequence length="383" mass="42885">MNGDRRAYKGMRVIGALLICLVITGCWDSTNLETVDYATAVGVEYKEGKFIVYTQLVDFASIAKSEGGENRAAKVWIGRGVGPTFYGAYSELLRTAQTEMNTEQLKTVIIRDNAVEKLDEILDALNRVRVSRYTSWVFGTTGPIEDILTTSTFFAMPQTTSLIYSPRDQMRRANLIDPLSMQHFVARYNEGAATVLLPVVGVSTRMWQEQTQPVKMQVIQGMFAIKRKGSATLFPLAEMNGVKWVNPNFTRYLMPIAGDGANKATIAVNDVKQKVRVDVSKKEPVFTIKLSVVGEVAEIGGHMSQKQIVARMKQVIKEEVLDTYRKGLAKGEDLYNLEEALYRRHVGLWRKLTHERDGWLPGEDDLIVDVSFRLRGSGVFGLS</sequence>
<keyword evidence="4" id="KW-0732">Signal</keyword>
<dbReference type="NCBIfam" id="TIGR02887">
    <property type="entry name" value="spore_ger_x_C"/>
    <property type="match status" value="1"/>
</dbReference>
<keyword evidence="11" id="KW-1185">Reference proteome</keyword>
<evidence type="ECO:0000313" key="11">
    <source>
        <dbReference type="Proteomes" id="UP001589747"/>
    </source>
</evidence>
<evidence type="ECO:0000313" key="10">
    <source>
        <dbReference type="EMBL" id="MFB9327320.1"/>
    </source>
</evidence>
<evidence type="ECO:0000259" key="8">
    <source>
        <dbReference type="Pfam" id="PF05504"/>
    </source>
</evidence>
<keyword evidence="5" id="KW-0472">Membrane</keyword>
<dbReference type="Pfam" id="PF25198">
    <property type="entry name" value="Spore_GerAC_N"/>
    <property type="match status" value="1"/>
</dbReference>
<organism evidence="10 11">
    <name type="scientific">Paenibacillus aurantiacus</name>
    <dbReference type="NCBI Taxonomy" id="1936118"/>
    <lineage>
        <taxon>Bacteria</taxon>
        <taxon>Bacillati</taxon>
        <taxon>Bacillota</taxon>
        <taxon>Bacilli</taxon>
        <taxon>Bacillales</taxon>
        <taxon>Paenibacillaceae</taxon>
        <taxon>Paenibacillus</taxon>
    </lineage>
</organism>
<dbReference type="RefSeq" id="WP_377495488.1">
    <property type="nucleotide sequence ID" value="NZ_JBHMDO010000024.1"/>
</dbReference>
<dbReference type="PANTHER" id="PTHR35789">
    <property type="entry name" value="SPORE GERMINATION PROTEIN B3"/>
    <property type="match status" value="1"/>
</dbReference>
<dbReference type="Proteomes" id="UP001589747">
    <property type="component" value="Unassembled WGS sequence"/>
</dbReference>
<dbReference type="EMBL" id="JBHMDO010000024">
    <property type="protein sequence ID" value="MFB9327320.1"/>
    <property type="molecule type" value="Genomic_DNA"/>
</dbReference>
<feature type="domain" description="Spore germination GerAC-like C-terminal" evidence="8">
    <location>
        <begin position="236"/>
        <end position="374"/>
    </location>
</feature>
<dbReference type="InterPro" id="IPR008844">
    <property type="entry name" value="Spore_GerAC-like"/>
</dbReference>
<comment type="similarity">
    <text evidence="2">Belongs to the GerABKC lipoprotein family.</text>
</comment>
<reference evidence="10 11" key="1">
    <citation type="submission" date="2024-09" db="EMBL/GenBank/DDBJ databases">
        <authorList>
            <person name="Sun Q."/>
            <person name="Mori K."/>
        </authorList>
    </citation>
    <scope>NUCLEOTIDE SEQUENCE [LARGE SCALE GENOMIC DNA]</scope>
    <source>
        <strain evidence="10 11">TISTR 2452</strain>
    </source>
</reference>
<proteinExistence type="inferred from homology"/>
<feature type="domain" description="Spore germination protein N-terminal" evidence="9">
    <location>
        <begin position="28"/>
        <end position="201"/>
    </location>
</feature>
<accession>A0ABV5KQ16</accession>
<keyword evidence="3" id="KW-0309">Germination</keyword>
<evidence type="ECO:0000256" key="7">
    <source>
        <dbReference type="ARBA" id="ARBA00023288"/>
    </source>
</evidence>
<dbReference type="Gene3D" id="3.30.300.210">
    <property type="entry name" value="Nutrient germinant receptor protein C, domain 3"/>
    <property type="match status" value="1"/>
</dbReference>
<evidence type="ECO:0000256" key="6">
    <source>
        <dbReference type="ARBA" id="ARBA00023139"/>
    </source>
</evidence>
<evidence type="ECO:0000259" key="9">
    <source>
        <dbReference type="Pfam" id="PF25198"/>
    </source>
</evidence>
<protein>
    <submittedName>
        <fullName evidence="10">Ger(X)C family spore germination protein</fullName>
    </submittedName>
</protein>
<name>A0ABV5KQ16_9BACL</name>
<evidence type="ECO:0000256" key="2">
    <source>
        <dbReference type="ARBA" id="ARBA00007886"/>
    </source>
</evidence>
<dbReference type="InterPro" id="IPR046953">
    <property type="entry name" value="Spore_GerAC-like_C"/>
</dbReference>
<keyword evidence="7" id="KW-0449">Lipoprotein</keyword>
<evidence type="ECO:0000256" key="4">
    <source>
        <dbReference type="ARBA" id="ARBA00022729"/>
    </source>
</evidence>
<dbReference type="Pfam" id="PF05504">
    <property type="entry name" value="Spore_GerAC"/>
    <property type="match status" value="1"/>
</dbReference>
<comment type="subcellular location">
    <subcellularLocation>
        <location evidence="1">Membrane</location>
        <topology evidence="1">Lipid-anchor</topology>
    </subcellularLocation>
</comment>
<dbReference type="PROSITE" id="PS51257">
    <property type="entry name" value="PROKAR_LIPOPROTEIN"/>
    <property type="match status" value="1"/>
</dbReference>